<protein>
    <submittedName>
        <fullName evidence="1">Uncharacterized protein</fullName>
    </submittedName>
</protein>
<dbReference type="Proteomes" id="UP001305414">
    <property type="component" value="Unassembled WGS sequence"/>
</dbReference>
<organism evidence="1 2">
    <name type="scientific">Xylaria bambusicola</name>
    <dbReference type="NCBI Taxonomy" id="326684"/>
    <lineage>
        <taxon>Eukaryota</taxon>
        <taxon>Fungi</taxon>
        <taxon>Dikarya</taxon>
        <taxon>Ascomycota</taxon>
        <taxon>Pezizomycotina</taxon>
        <taxon>Sordariomycetes</taxon>
        <taxon>Xylariomycetidae</taxon>
        <taxon>Xylariales</taxon>
        <taxon>Xylariaceae</taxon>
        <taxon>Xylaria</taxon>
    </lineage>
</organism>
<proteinExistence type="predicted"/>
<keyword evidence="2" id="KW-1185">Reference proteome</keyword>
<evidence type="ECO:0000313" key="1">
    <source>
        <dbReference type="EMBL" id="KAK5635857.1"/>
    </source>
</evidence>
<evidence type="ECO:0000313" key="2">
    <source>
        <dbReference type="Proteomes" id="UP001305414"/>
    </source>
</evidence>
<name>A0AAN7ZA47_9PEZI</name>
<sequence>MARSRFLRPCQVDVFLLEELVARELAAALNQVSHGRRAEAGQERRGAFFGDDLARGTDHVHAFHCVVDLYAGFYYVYGCRGLLHYISAVREVFSLEFVRVHAVCISYVSTGDGLTPCVAVAARAPAPKNLT</sequence>
<dbReference type="AlphaFoldDB" id="A0AAN7ZA47"/>
<accession>A0AAN7ZA47</accession>
<gene>
    <name evidence="1" type="ORF">RRF57_011569</name>
</gene>
<reference evidence="1 2" key="1">
    <citation type="submission" date="2023-10" db="EMBL/GenBank/DDBJ databases">
        <title>Draft genome sequence of Xylaria bambusicola isolate GMP-LS, the root and basal stem rot pathogen of sugarcane in Indonesia.</title>
        <authorList>
            <person name="Selvaraj P."/>
            <person name="Muralishankar V."/>
            <person name="Muruganantham S."/>
            <person name="Sp S."/>
            <person name="Haryani S."/>
            <person name="Lau K.J.X."/>
            <person name="Naqvi N.I."/>
        </authorList>
    </citation>
    <scope>NUCLEOTIDE SEQUENCE [LARGE SCALE GENOMIC DNA]</scope>
    <source>
        <strain evidence="1">GMP-LS</strain>
    </source>
</reference>
<comment type="caution">
    <text evidence="1">The sequence shown here is derived from an EMBL/GenBank/DDBJ whole genome shotgun (WGS) entry which is preliminary data.</text>
</comment>
<dbReference type="EMBL" id="JAWHQM010000058">
    <property type="protein sequence ID" value="KAK5635857.1"/>
    <property type="molecule type" value="Genomic_DNA"/>
</dbReference>